<proteinExistence type="inferred from homology"/>
<dbReference type="InterPro" id="IPR004868">
    <property type="entry name" value="DNA-dir_DNA_pol_B_mt/vir"/>
</dbReference>
<evidence type="ECO:0000259" key="9">
    <source>
        <dbReference type="Pfam" id="PF03175"/>
    </source>
</evidence>
<dbReference type="SUPFAM" id="SSF56672">
    <property type="entry name" value="DNA/RNA polymerases"/>
    <property type="match status" value="1"/>
</dbReference>
<dbReference type="Proteomes" id="UP000001542">
    <property type="component" value="Unassembled WGS sequence"/>
</dbReference>
<dbReference type="Pfam" id="PF03175">
    <property type="entry name" value="DNA_pol_B_2"/>
    <property type="match status" value="1"/>
</dbReference>
<comment type="catalytic activity">
    <reaction evidence="8">
        <text>DNA(n) + a 2'-deoxyribonucleoside 5'-triphosphate = DNA(n+1) + diphosphate</text>
        <dbReference type="Rhea" id="RHEA:22508"/>
        <dbReference type="Rhea" id="RHEA-COMP:17339"/>
        <dbReference type="Rhea" id="RHEA-COMP:17340"/>
        <dbReference type="ChEBI" id="CHEBI:33019"/>
        <dbReference type="ChEBI" id="CHEBI:61560"/>
        <dbReference type="ChEBI" id="CHEBI:173112"/>
        <dbReference type="EC" id="2.7.7.7"/>
    </reaction>
</comment>
<dbReference type="VEuPathDB" id="TrichDB:TVAG_434720"/>
<evidence type="ECO:0000313" key="11">
    <source>
        <dbReference type="Proteomes" id="UP000001542"/>
    </source>
</evidence>
<dbReference type="InParanoid" id="A2DSQ5"/>
<evidence type="ECO:0000256" key="6">
    <source>
        <dbReference type="ARBA" id="ARBA00022932"/>
    </source>
</evidence>
<evidence type="ECO:0000256" key="4">
    <source>
        <dbReference type="ARBA" id="ARBA00022695"/>
    </source>
</evidence>
<dbReference type="OrthoDB" id="10625373at2759"/>
<evidence type="ECO:0000256" key="1">
    <source>
        <dbReference type="ARBA" id="ARBA00005755"/>
    </source>
</evidence>
<dbReference type="AlphaFoldDB" id="A2DSQ5"/>
<keyword evidence="5" id="KW-0235">DNA replication</keyword>
<evidence type="ECO:0000256" key="7">
    <source>
        <dbReference type="ARBA" id="ARBA00023125"/>
    </source>
</evidence>
<gene>
    <name evidence="10" type="ORF">TVAG_434720</name>
</gene>
<evidence type="ECO:0000313" key="10">
    <source>
        <dbReference type="EMBL" id="EAY16635.1"/>
    </source>
</evidence>
<comment type="similarity">
    <text evidence="1">Belongs to the DNA polymerase type-B family.</text>
</comment>
<name>A2DSQ5_TRIV3</name>
<dbReference type="GO" id="GO:0006260">
    <property type="term" value="P:DNA replication"/>
    <property type="evidence" value="ECO:0007669"/>
    <property type="project" value="UniProtKB-KW"/>
</dbReference>
<dbReference type="RefSeq" id="XP_001328858.1">
    <property type="nucleotide sequence ID" value="XM_001328823.1"/>
</dbReference>
<dbReference type="VEuPathDB" id="TrichDB:TVAGG3_0376880"/>
<organism evidence="10 11">
    <name type="scientific">Trichomonas vaginalis (strain ATCC PRA-98 / G3)</name>
    <dbReference type="NCBI Taxonomy" id="412133"/>
    <lineage>
        <taxon>Eukaryota</taxon>
        <taxon>Metamonada</taxon>
        <taxon>Parabasalia</taxon>
        <taxon>Trichomonadida</taxon>
        <taxon>Trichomonadidae</taxon>
        <taxon>Trichomonas</taxon>
    </lineage>
</organism>
<dbReference type="EMBL" id="DS113240">
    <property type="protein sequence ID" value="EAY16635.1"/>
    <property type="molecule type" value="Genomic_DNA"/>
</dbReference>
<dbReference type="PANTHER" id="PTHR48144">
    <property type="entry name" value="DNA-DIRECTED DNA POLYMERASE"/>
    <property type="match status" value="1"/>
</dbReference>
<accession>A2DSQ5</accession>
<sequence length="266" mass="31155">MINAEKERGTFDMFKYCEFYCEQDVNVLRVGFGAFRSVCLQEPINMDIYNITTVPSLANKFLNREVFYPNGNLYEISGSVKEYIMGAIYGGCCMTKNNKRYVVKDKLNDFDACSLYPSAMNRLFTIEGKPEIINECLIDDKIYDDNNPHPLLVRAFDEDQTEPTKDKDLSYFVVDIEITNVGKSRDFPLIVLRDENGLNRNVNETGFMRVDMIALQDLVKYQNISYKILGGLIWKGNRDHRIRNTIRKIYDLRRVYKKAEIRWKKY</sequence>
<dbReference type="GO" id="GO:0000166">
    <property type="term" value="F:nucleotide binding"/>
    <property type="evidence" value="ECO:0007669"/>
    <property type="project" value="InterPro"/>
</dbReference>
<dbReference type="GO" id="GO:0003677">
    <property type="term" value="F:DNA binding"/>
    <property type="evidence" value="ECO:0007669"/>
    <property type="project" value="UniProtKB-KW"/>
</dbReference>
<evidence type="ECO:0000256" key="2">
    <source>
        <dbReference type="ARBA" id="ARBA00012417"/>
    </source>
</evidence>
<evidence type="ECO:0000256" key="3">
    <source>
        <dbReference type="ARBA" id="ARBA00022679"/>
    </source>
</evidence>
<keyword evidence="3" id="KW-0808">Transferase</keyword>
<reference evidence="10" key="1">
    <citation type="submission" date="2006-10" db="EMBL/GenBank/DDBJ databases">
        <authorList>
            <person name="Amadeo P."/>
            <person name="Zhao Q."/>
            <person name="Wortman J."/>
            <person name="Fraser-Liggett C."/>
            <person name="Carlton J."/>
        </authorList>
    </citation>
    <scope>NUCLEOTIDE SEQUENCE</scope>
    <source>
        <strain evidence="10">G3</strain>
    </source>
</reference>
<keyword evidence="7" id="KW-0238">DNA-binding</keyword>
<dbReference type="InterPro" id="IPR043502">
    <property type="entry name" value="DNA/RNA_pol_sf"/>
</dbReference>
<dbReference type="GO" id="GO:0003887">
    <property type="term" value="F:DNA-directed DNA polymerase activity"/>
    <property type="evidence" value="ECO:0007669"/>
    <property type="project" value="UniProtKB-KW"/>
</dbReference>
<keyword evidence="4" id="KW-0548">Nucleotidyltransferase</keyword>
<keyword evidence="11" id="KW-1185">Reference proteome</keyword>
<dbReference type="OMA" id="DHRIRNT"/>
<reference evidence="10" key="2">
    <citation type="journal article" date="2007" name="Science">
        <title>Draft genome sequence of the sexually transmitted pathogen Trichomonas vaginalis.</title>
        <authorList>
            <person name="Carlton J.M."/>
            <person name="Hirt R.P."/>
            <person name="Silva J.C."/>
            <person name="Delcher A.L."/>
            <person name="Schatz M."/>
            <person name="Zhao Q."/>
            <person name="Wortman J.R."/>
            <person name="Bidwell S.L."/>
            <person name="Alsmark U.C.M."/>
            <person name="Besteiro S."/>
            <person name="Sicheritz-Ponten T."/>
            <person name="Noel C.J."/>
            <person name="Dacks J.B."/>
            <person name="Foster P.G."/>
            <person name="Simillion C."/>
            <person name="Van de Peer Y."/>
            <person name="Miranda-Saavedra D."/>
            <person name="Barton G.J."/>
            <person name="Westrop G.D."/>
            <person name="Mueller S."/>
            <person name="Dessi D."/>
            <person name="Fiori P.L."/>
            <person name="Ren Q."/>
            <person name="Paulsen I."/>
            <person name="Zhang H."/>
            <person name="Bastida-Corcuera F.D."/>
            <person name="Simoes-Barbosa A."/>
            <person name="Brown M.T."/>
            <person name="Hayes R.D."/>
            <person name="Mukherjee M."/>
            <person name="Okumura C.Y."/>
            <person name="Schneider R."/>
            <person name="Smith A.J."/>
            <person name="Vanacova S."/>
            <person name="Villalvazo M."/>
            <person name="Haas B.J."/>
            <person name="Pertea M."/>
            <person name="Feldblyum T.V."/>
            <person name="Utterback T.R."/>
            <person name="Shu C.L."/>
            <person name="Osoegawa K."/>
            <person name="de Jong P.J."/>
            <person name="Hrdy I."/>
            <person name="Horvathova L."/>
            <person name="Zubacova Z."/>
            <person name="Dolezal P."/>
            <person name="Malik S.B."/>
            <person name="Logsdon J.M. Jr."/>
            <person name="Henze K."/>
            <person name="Gupta A."/>
            <person name="Wang C.C."/>
            <person name="Dunne R.L."/>
            <person name="Upcroft J.A."/>
            <person name="Upcroft P."/>
            <person name="White O."/>
            <person name="Salzberg S.L."/>
            <person name="Tang P."/>
            <person name="Chiu C.-H."/>
            <person name="Lee Y.-S."/>
            <person name="Embley T.M."/>
            <person name="Coombs G.H."/>
            <person name="Mottram J.C."/>
            <person name="Tachezy J."/>
            <person name="Fraser-Liggett C.M."/>
            <person name="Johnson P.J."/>
        </authorList>
    </citation>
    <scope>NUCLEOTIDE SEQUENCE [LARGE SCALE GENOMIC DNA]</scope>
    <source>
        <strain evidence="10">G3</strain>
    </source>
</reference>
<dbReference type="PANTHER" id="PTHR48144:SF2">
    <property type="entry name" value="DNA-DIRECTED DNA POLYMERASE"/>
    <property type="match status" value="1"/>
</dbReference>
<evidence type="ECO:0000256" key="8">
    <source>
        <dbReference type="ARBA" id="ARBA00049244"/>
    </source>
</evidence>
<feature type="domain" description="DNA-directed DNA polymerase family B mitochondria/virus" evidence="9">
    <location>
        <begin position="2"/>
        <end position="136"/>
    </location>
</feature>
<protein>
    <recommendedName>
        <fullName evidence="2">DNA-directed DNA polymerase</fullName>
        <ecNumber evidence="2">2.7.7.7</ecNumber>
    </recommendedName>
</protein>
<keyword evidence="6" id="KW-0239">DNA-directed DNA polymerase</keyword>
<evidence type="ECO:0000256" key="5">
    <source>
        <dbReference type="ARBA" id="ARBA00022705"/>
    </source>
</evidence>
<dbReference type="KEGG" id="tva:4774646"/>
<dbReference type="EC" id="2.7.7.7" evidence="2"/>